<reference evidence="2" key="1">
    <citation type="journal article" date="2016" name="Proc. Natl. Acad. Sci. U.S.A.">
        <title>Lipid metabolic changes in an early divergent fungus govern the establishment of a mutualistic symbiosis with endobacteria.</title>
        <authorList>
            <person name="Lastovetsky O.A."/>
            <person name="Gaspar M.L."/>
            <person name="Mondo S.J."/>
            <person name="LaButti K.M."/>
            <person name="Sandor L."/>
            <person name="Grigoriev I.V."/>
            <person name="Henry S.A."/>
            <person name="Pawlowska T.E."/>
        </authorList>
    </citation>
    <scope>NUCLEOTIDE SEQUENCE [LARGE SCALE GENOMIC DNA]</scope>
    <source>
        <strain evidence="2">ATCC 52814</strain>
    </source>
</reference>
<name>A0A1X0QXW8_RHIZD</name>
<accession>A0A1X0QXW8</accession>
<dbReference type="Proteomes" id="UP000242414">
    <property type="component" value="Unassembled WGS sequence"/>
</dbReference>
<sequence length="324" mass="37570">MSTDQSLTWDKNLCEFFKEVGLIETSECLRSELIILSRSHLEKLPDELEKLVTRLIECLERHVQAKEDTIEKPEKEHKDLLIRKRKHSETNEEEEQERIKRMESEQVQIRAIAKEVDQRVNTFIQGKRNELDESNRTEFLNRINPSAEDVTCARTDAREINRNIQMKFDIVNNEDGPLARSTITVGNKHTENHTATAADPIERINNMEQHLNIRLDHNAKPPFSIFERVKILENTLMEIEREHPRWAAVHFNQPNRTFPPPPPITYITRPPSEDGYTSTKINTAPSQPRMLKATGRANSSLTRAVVEQLSRQQQLSDAMSDSHL</sequence>
<dbReference type="AlphaFoldDB" id="A0A1X0QXW8"/>
<keyword evidence="1" id="KW-0175">Coiled coil</keyword>
<evidence type="ECO:0008006" key="3">
    <source>
        <dbReference type="Google" id="ProtNLM"/>
    </source>
</evidence>
<organism evidence="2">
    <name type="scientific">Rhizopus microsporus var. microsporus</name>
    <dbReference type="NCBI Taxonomy" id="86635"/>
    <lineage>
        <taxon>Eukaryota</taxon>
        <taxon>Fungi</taxon>
        <taxon>Fungi incertae sedis</taxon>
        <taxon>Mucoromycota</taxon>
        <taxon>Mucoromycotina</taxon>
        <taxon>Mucoromycetes</taxon>
        <taxon>Mucorales</taxon>
        <taxon>Mucorineae</taxon>
        <taxon>Rhizopodaceae</taxon>
        <taxon>Rhizopus</taxon>
    </lineage>
</organism>
<feature type="coiled-coil region" evidence="1">
    <location>
        <begin position="77"/>
        <end position="105"/>
    </location>
</feature>
<dbReference type="EMBL" id="KV921967">
    <property type="protein sequence ID" value="ORE04571.1"/>
    <property type="molecule type" value="Genomic_DNA"/>
</dbReference>
<protein>
    <recommendedName>
        <fullName evidence="3">MAP3K12-binding inhibitory protein 1</fullName>
    </recommendedName>
</protein>
<dbReference type="OrthoDB" id="5531344at2759"/>
<gene>
    <name evidence="2" type="ORF">BCV72DRAFT_12308</name>
</gene>
<evidence type="ECO:0000256" key="1">
    <source>
        <dbReference type="SAM" id="Coils"/>
    </source>
</evidence>
<evidence type="ECO:0000313" key="2">
    <source>
        <dbReference type="EMBL" id="ORE04571.1"/>
    </source>
</evidence>
<proteinExistence type="predicted"/>
<dbReference type="VEuPathDB" id="FungiDB:BCV72DRAFT_12308"/>